<feature type="transmembrane region" description="Helical" evidence="2">
    <location>
        <begin position="63"/>
        <end position="84"/>
    </location>
</feature>
<sequence length="258" mass="29138">MALVAPWVAVPVYFGSLTSNSTNVTNVETVLNSSTFFGSLTSNSTNSTAVEIVDAWELERSGAWRLLGGLTAGWVLAFAVFLSLMKKQFRSTFWSMETGNEWVQSYFLQGGSDSIKMSVLTKNKAKWKAIEPQVKEWVGEGWMGWEREKPDWFTDNWKAKVPADWVPQEGQAEWHRARETVRKTDIQRPRLSRMSSMLQVGGEADERGASMLGPTLAGMREEDEDEDDEEDDEEDVEEDVEDNKEAVRGGNRVQPVMK</sequence>
<gene>
    <name evidence="3" type="ORF">TeGR_g4634</name>
</gene>
<name>A0ABQ6NDT5_9STRA</name>
<protein>
    <submittedName>
        <fullName evidence="3">Uncharacterized protein</fullName>
    </submittedName>
</protein>
<dbReference type="EMBL" id="BRYB01006402">
    <property type="protein sequence ID" value="GMI56711.1"/>
    <property type="molecule type" value="Genomic_DNA"/>
</dbReference>
<accession>A0ABQ6NDT5</accession>
<keyword evidence="2" id="KW-0472">Membrane</keyword>
<comment type="caution">
    <text evidence="3">The sequence shown here is derived from an EMBL/GenBank/DDBJ whole genome shotgun (WGS) entry which is preliminary data.</text>
</comment>
<feature type="region of interest" description="Disordered" evidence="1">
    <location>
        <begin position="185"/>
        <end position="258"/>
    </location>
</feature>
<keyword evidence="2" id="KW-0812">Transmembrane</keyword>
<organism evidence="3 4">
    <name type="scientific">Tetraparma gracilis</name>
    <dbReference type="NCBI Taxonomy" id="2962635"/>
    <lineage>
        <taxon>Eukaryota</taxon>
        <taxon>Sar</taxon>
        <taxon>Stramenopiles</taxon>
        <taxon>Ochrophyta</taxon>
        <taxon>Bolidophyceae</taxon>
        <taxon>Parmales</taxon>
        <taxon>Triparmaceae</taxon>
        <taxon>Tetraparma</taxon>
    </lineage>
</organism>
<reference evidence="3 4" key="1">
    <citation type="journal article" date="2023" name="Commun. Biol.">
        <title>Genome analysis of Parmales, the sister group of diatoms, reveals the evolutionary specialization of diatoms from phago-mixotrophs to photoautotrophs.</title>
        <authorList>
            <person name="Ban H."/>
            <person name="Sato S."/>
            <person name="Yoshikawa S."/>
            <person name="Yamada K."/>
            <person name="Nakamura Y."/>
            <person name="Ichinomiya M."/>
            <person name="Sato N."/>
            <person name="Blanc-Mathieu R."/>
            <person name="Endo H."/>
            <person name="Kuwata A."/>
            <person name="Ogata H."/>
        </authorList>
    </citation>
    <scope>NUCLEOTIDE SEQUENCE [LARGE SCALE GENOMIC DNA]</scope>
</reference>
<keyword evidence="4" id="KW-1185">Reference proteome</keyword>
<evidence type="ECO:0000313" key="3">
    <source>
        <dbReference type="EMBL" id="GMI56711.1"/>
    </source>
</evidence>
<evidence type="ECO:0000256" key="2">
    <source>
        <dbReference type="SAM" id="Phobius"/>
    </source>
</evidence>
<dbReference type="Proteomes" id="UP001165060">
    <property type="component" value="Unassembled WGS sequence"/>
</dbReference>
<feature type="compositionally biased region" description="Acidic residues" evidence="1">
    <location>
        <begin position="221"/>
        <end position="242"/>
    </location>
</feature>
<keyword evidence="2" id="KW-1133">Transmembrane helix</keyword>
<evidence type="ECO:0000313" key="4">
    <source>
        <dbReference type="Proteomes" id="UP001165060"/>
    </source>
</evidence>
<evidence type="ECO:0000256" key="1">
    <source>
        <dbReference type="SAM" id="MobiDB-lite"/>
    </source>
</evidence>
<proteinExistence type="predicted"/>